<dbReference type="GO" id="GO:0050661">
    <property type="term" value="F:NADP binding"/>
    <property type="evidence" value="ECO:0007669"/>
    <property type="project" value="InterPro"/>
</dbReference>
<keyword evidence="1" id="KW-0560">Oxidoreductase</keyword>
<dbReference type="InterPro" id="IPR029154">
    <property type="entry name" value="HIBADH-like_NADP-bd"/>
</dbReference>
<keyword evidence="7" id="KW-1185">Reference proteome</keyword>
<accession>F5Y4G7</accession>
<sequence>MSLRGPFGPHSAIGFVGLGVMGGGMARCLLRKGCRLQVYARQPQVAQAFAQAGAQVAGQVSALGACDLVLLSLPDAAAVQQVLFGAGGLAAALQPGSCVVDTSTIAATSAREFGARLRERGIWFLDAPVSGGQQGAEAGTLGCMVGGPAEAVEACREVMGAFCKTLTHVGELGAGQTVKACNQVAVAGALLGVADAIALARQQGVDPALMREVLLGGSARSFSLEKHGPRIIEGSFTPGFRAQLMRKDLRLALETVQAGGGVLPAAALAERLLDELCEGGRADWDWCALALQVQQMNGMPIPRQQEPSS</sequence>
<evidence type="ECO:0000313" key="7">
    <source>
        <dbReference type="Proteomes" id="UP000008385"/>
    </source>
</evidence>
<proteinExistence type="predicted"/>
<gene>
    <name evidence="6" type="ordered locus">Rta_27120</name>
</gene>
<feature type="domain" description="6-phosphogluconate dehydrogenase NADP-binding" evidence="4">
    <location>
        <begin position="13"/>
        <end position="170"/>
    </location>
</feature>
<feature type="domain" description="3-hydroxyisobutyrate dehydrogenase-like NAD-binding" evidence="5">
    <location>
        <begin position="173"/>
        <end position="289"/>
    </location>
</feature>
<feature type="active site" evidence="3">
    <location>
        <position position="179"/>
    </location>
</feature>
<dbReference type="Pfam" id="PF03446">
    <property type="entry name" value="NAD_binding_2"/>
    <property type="match status" value="1"/>
</dbReference>
<evidence type="ECO:0000256" key="2">
    <source>
        <dbReference type="ARBA" id="ARBA00023027"/>
    </source>
</evidence>
<dbReference type="GO" id="GO:0051287">
    <property type="term" value="F:NAD binding"/>
    <property type="evidence" value="ECO:0007669"/>
    <property type="project" value="InterPro"/>
</dbReference>
<dbReference type="Gene3D" id="3.40.50.720">
    <property type="entry name" value="NAD(P)-binding Rossmann-like Domain"/>
    <property type="match status" value="1"/>
</dbReference>
<dbReference type="Gene3D" id="1.10.1040.10">
    <property type="entry name" value="N-(1-d-carboxylethyl)-l-norvaline Dehydrogenase, domain 2"/>
    <property type="match status" value="1"/>
</dbReference>
<evidence type="ECO:0000259" key="4">
    <source>
        <dbReference type="Pfam" id="PF03446"/>
    </source>
</evidence>
<dbReference type="AlphaFoldDB" id="F5Y4G7"/>
<dbReference type="GO" id="GO:0016491">
    <property type="term" value="F:oxidoreductase activity"/>
    <property type="evidence" value="ECO:0007669"/>
    <property type="project" value="UniProtKB-KW"/>
</dbReference>
<dbReference type="Proteomes" id="UP000008385">
    <property type="component" value="Chromosome"/>
</dbReference>
<dbReference type="HOGENOM" id="CLU_035117_1_0_4"/>
<dbReference type="PATRIC" id="fig|365046.3.peg.2772"/>
<dbReference type="Pfam" id="PF14833">
    <property type="entry name" value="NAD_binding_11"/>
    <property type="match status" value="1"/>
</dbReference>
<protein>
    <submittedName>
        <fullName evidence="6">TsaR</fullName>
    </submittedName>
</protein>
<name>F5Y4G7_RAMTT</name>
<dbReference type="RefSeq" id="WP_013902045.1">
    <property type="nucleotide sequence ID" value="NC_015677.1"/>
</dbReference>
<dbReference type="SUPFAM" id="SSF51735">
    <property type="entry name" value="NAD(P)-binding Rossmann-fold domains"/>
    <property type="match status" value="1"/>
</dbReference>
<dbReference type="OrthoDB" id="8891374at2"/>
<evidence type="ECO:0000259" key="5">
    <source>
        <dbReference type="Pfam" id="PF14833"/>
    </source>
</evidence>
<keyword evidence="2" id="KW-0520">NAD</keyword>
<dbReference type="PIRSF" id="PIRSF000103">
    <property type="entry name" value="HIBADH"/>
    <property type="match status" value="1"/>
</dbReference>
<dbReference type="KEGG" id="rta:Rta_27120"/>
<dbReference type="InterPro" id="IPR015815">
    <property type="entry name" value="HIBADH-related"/>
</dbReference>
<dbReference type="InterPro" id="IPR036291">
    <property type="entry name" value="NAD(P)-bd_dom_sf"/>
</dbReference>
<dbReference type="EMBL" id="CP000245">
    <property type="protein sequence ID" value="AEG93814.1"/>
    <property type="molecule type" value="Genomic_DNA"/>
</dbReference>
<dbReference type="InterPro" id="IPR008927">
    <property type="entry name" value="6-PGluconate_DH-like_C_sf"/>
</dbReference>
<dbReference type="PANTHER" id="PTHR43060:SF15">
    <property type="entry name" value="3-HYDROXYISOBUTYRATE DEHYDROGENASE-LIKE 1, MITOCHONDRIAL-RELATED"/>
    <property type="match status" value="1"/>
</dbReference>
<dbReference type="InterPro" id="IPR006115">
    <property type="entry name" value="6PGDH_NADP-bd"/>
</dbReference>
<dbReference type="InterPro" id="IPR013328">
    <property type="entry name" value="6PGD_dom2"/>
</dbReference>
<dbReference type="SUPFAM" id="SSF48179">
    <property type="entry name" value="6-phosphogluconate dehydrogenase C-terminal domain-like"/>
    <property type="match status" value="1"/>
</dbReference>
<organism evidence="6 7">
    <name type="scientific">Ramlibacter tataouinensis (strain ATCC BAA-407 / DSM 14655 / LMG 21543 / TTB310)</name>
    <dbReference type="NCBI Taxonomy" id="365046"/>
    <lineage>
        <taxon>Bacteria</taxon>
        <taxon>Pseudomonadati</taxon>
        <taxon>Pseudomonadota</taxon>
        <taxon>Betaproteobacteria</taxon>
        <taxon>Burkholderiales</taxon>
        <taxon>Comamonadaceae</taxon>
        <taxon>Ramlibacter</taxon>
    </lineage>
</organism>
<evidence type="ECO:0000313" key="6">
    <source>
        <dbReference type="EMBL" id="AEG93814.1"/>
    </source>
</evidence>
<reference evidence="7" key="1">
    <citation type="submission" date="2006-01" db="EMBL/GenBank/DDBJ databases">
        <title>Genome of the cyst-dividing bacterium Ramlibacter tataouinensis.</title>
        <authorList>
            <person name="Barakat M."/>
            <person name="Ortet P."/>
            <person name="De Luca G."/>
            <person name="Jourlin-Castelli C."/>
            <person name="Ansaldi M."/>
            <person name="Py B."/>
            <person name="Fichant G."/>
            <person name="Coutinho P."/>
            <person name="Voulhoux R."/>
            <person name="Bastien O."/>
            <person name="Roy S."/>
            <person name="Marechal E."/>
            <person name="Henrissat B."/>
            <person name="Quentin Y."/>
            <person name="Noirot P."/>
            <person name="Filloux A."/>
            <person name="Mejean V."/>
            <person name="DuBow M."/>
            <person name="Barras F."/>
            <person name="Heulin T."/>
        </authorList>
    </citation>
    <scope>NUCLEOTIDE SEQUENCE [LARGE SCALE GENOMIC DNA]</scope>
    <source>
        <strain evidence="7">ATCC BAA-407 / DSM 14655 / LMG 21543 / TTB310</strain>
    </source>
</reference>
<reference evidence="6 7" key="2">
    <citation type="journal article" date="2011" name="PLoS ONE">
        <title>The Cyst-Dividing Bacterium Ramlibacter tataouinensis TTB310 Genome Reveals a Well-Stocked Toolbox for Adaptation to a Desert Environment.</title>
        <authorList>
            <person name="De Luca G."/>
            <person name="Barakat M."/>
            <person name="Ortet P."/>
            <person name="Fochesato S."/>
            <person name="Jourlin-Castelli C."/>
            <person name="Ansaldi M."/>
            <person name="Py B."/>
            <person name="Fichant G."/>
            <person name="Coutinho P.M."/>
            <person name="Voulhoux R."/>
            <person name="Bastien O."/>
            <person name="Marechal E."/>
            <person name="Henrissat B."/>
            <person name="Quentin Y."/>
            <person name="Noirot P."/>
            <person name="Filloux A."/>
            <person name="Mejean V."/>
            <person name="Dubow M.S."/>
            <person name="Barras F."/>
            <person name="Barbe V."/>
            <person name="Weissenbach J."/>
            <person name="Mihalcescu I."/>
            <person name="Vermeglio A."/>
            <person name="Achouak W."/>
            <person name="Heulin T."/>
        </authorList>
    </citation>
    <scope>NUCLEOTIDE SEQUENCE [LARGE SCALE GENOMIC DNA]</scope>
    <source>
        <strain evidence="7">ATCC BAA-407 / DSM 14655 / LMG 21543 / TTB310</strain>
    </source>
</reference>
<evidence type="ECO:0000256" key="1">
    <source>
        <dbReference type="ARBA" id="ARBA00023002"/>
    </source>
</evidence>
<evidence type="ECO:0000256" key="3">
    <source>
        <dbReference type="PIRSR" id="PIRSR000103-1"/>
    </source>
</evidence>
<dbReference type="PANTHER" id="PTHR43060">
    <property type="entry name" value="3-HYDROXYISOBUTYRATE DEHYDROGENASE-LIKE 1, MITOCHONDRIAL-RELATED"/>
    <property type="match status" value="1"/>
</dbReference>
<dbReference type="eggNOG" id="COG2084">
    <property type="taxonomic scope" value="Bacteria"/>
</dbReference>
<dbReference type="STRING" id="365046.Rta_27120"/>